<gene>
    <name evidence="2" type="ORF">KQX54_016458</name>
</gene>
<proteinExistence type="predicted"/>
<feature type="domain" description="CID" evidence="1">
    <location>
        <begin position="23"/>
        <end position="120"/>
    </location>
</feature>
<dbReference type="SUPFAM" id="SSF48464">
    <property type="entry name" value="ENTH/VHS domain"/>
    <property type="match status" value="1"/>
</dbReference>
<protein>
    <recommendedName>
        <fullName evidence="1">CID domain-containing protein</fullName>
    </recommendedName>
</protein>
<evidence type="ECO:0000259" key="1">
    <source>
        <dbReference type="Pfam" id="PF04818"/>
    </source>
</evidence>
<evidence type="ECO:0000313" key="3">
    <source>
        <dbReference type="Proteomes" id="UP000826195"/>
    </source>
</evidence>
<sequence>MPIFNETVIRQKFDKHLQNSEFKILKWFFIHHKRHFKLIARVWYEEISVADTKRKILFLQFAHDLIQAGHKMGLYQLEEEFTMYLFRAFELVEQNIKVRDDLIKMLHHWENRGLYKSEIITIKMDFLHLNNESGNFIL</sequence>
<dbReference type="EMBL" id="JAHXZJ010002609">
    <property type="protein sequence ID" value="KAH0540342.1"/>
    <property type="molecule type" value="Genomic_DNA"/>
</dbReference>
<accession>A0AAV7HZN0</accession>
<reference evidence="2 3" key="1">
    <citation type="journal article" date="2021" name="J. Hered.">
        <title>A chromosome-level genome assembly of the parasitoid wasp, Cotesia glomerata (Hymenoptera: Braconidae).</title>
        <authorList>
            <person name="Pinto B.J."/>
            <person name="Weis J.J."/>
            <person name="Gamble T."/>
            <person name="Ode P.J."/>
            <person name="Paul R."/>
            <person name="Zaspel J.M."/>
        </authorList>
    </citation>
    <scope>NUCLEOTIDE SEQUENCE [LARGE SCALE GENOMIC DNA]</scope>
    <source>
        <strain evidence="2">CgM1</strain>
    </source>
</reference>
<organism evidence="2 3">
    <name type="scientific">Cotesia glomerata</name>
    <name type="common">Lepidopteran parasitic wasp</name>
    <name type="synonym">Apanteles glomeratus</name>
    <dbReference type="NCBI Taxonomy" id="32391"/>
    <lineage>
        <taxon>Eukaryota</taxon>
        <taxon>Metazoa</taxon>
        <taxon>Ecdysozoa</taxon>
        <taxon>Arthropoda</taxon>
        <taxon>Hexapoda</taxon>
        <taxon>Insecta</taxon>
        <taxon>Pterygota</taxon>
        <taxon>Neoptera</taxon>
        <taxon>Endopterygota</taxon>
        <taxon>Hymenoptera</taxon>
        <taxon>Apocrita</taxon>
        <taxon>Ichneumonoidea</taxon>
        <taxon>Braconidae</taxon>
        <taxon>Microgastrinae</taxon>
        <taxon>Cotesia</taxon>
    </lineage>
</organism>
<dbReference type="InterPro" id="IPR008942">
    <property type="entry name" value="ENTH_VHS"/>
</dbReference>
<dbReference type="Gene3D" id="1.25.40.90">
    <property type="match status" value="1"/>
</dbReference>
<evidence type="ECO:0000313" key="2">
    <source>
        <dbReference type="EMBL" id="KAH0540342.1"/>
    </source>
</evidence>
<dbReference type="Proteomes" id="UP000826195">
    <property type="component" value="Unassembled WGS sequence"/>
</dbReference>
<comment type="caution">
    <text evidence="2">The sequence shown here is derived from an EMBL/GenBank/DDBJ whole genome shotgun (WGS) entry which is preliminary data.</text>
</comment>
<dbReference type="InterPro" id="IPR006569">
    <property type="entry name" value="CID_dom"/>
</dbReference>
<dbReference type="Pfam" id="PF04818">
    <property type="entry name" value="CID"/>
    <property type="match status" value="1"/>
</dbReference>
<dbReference type="AlphaFoldDB" id="A0AAV7HZN0"/>
<keyword evidence="3" id="KW-1185">Reference proteome</keyword>
<name>A0AAV7HZN0_COTGL</name>